<evidence type="ECO:0000256" key="4">
    <source>
        <dbReference type="ARBA" id="ARBA00023034"/>
    </source>
</evidence>
<dbReference type="Proteomes" id="UP001187531">
    <property type="component" value="Unassembled WGS sequence"/>
</dbReference>
<dbReference type="GO" id="GO:0005768">
    <property type="term" value="C:endosome"/>
    <property type="evidence" value="ECO:0007669"/>
    <property type="project" value="TreeGrafter"/>
</dbReference>
<dbReference type="EMBL" id="JAVRJZ010000012">
    <property type="protein sequence ID" value="KAK2715898.1"/>
    <property type="molecule type" value="Genomic_DNA"/>
</dbReference>
<keyword evidence="3" id="KW-0653">Protein transport</keyword>
<dbReference type="GO" id="GO:0000139">
    <property type="term" value="C:Golgi membrane"/>
    <property type="evidence" value="ECO:0007669"/>
    <property type="project" value="UniProtKB-SubCell"/>
</dbReference>
<evidence type="ECO:0000259" key="9">
    <source>
        <dbReference type="Pfam" id="PF24597"/>
    </source>
</evidence>
<evidence type="ECO:0000259" key="8">
    <source>
        <dbReference type="Pfam" id="PF04118"/>
    </source>
</evidence>
<evidence type="ECO:0000256" key="6">
    <source>
        <dbReference type="ARBA" id="ARBA00046326"/>
    </source>
</evidence>
<dbReference type="PANTHER" id="PTHR14042">
    <property type="entry name" value="DOPEY-RELATED"/>
    <property type="match status" value="1"/>
</dbReference>
<feature type="domain" description="DOP1-like middle TPR" evidence="9">
    <location>
        <begin position="314"/>
        <end position="495"/>
    </location>
</feature>
<dbReference type="InterPro" id="IPR056457">
    <property type="entry name" value="DOP1_C"/>
</dbReference>
<feature type="compositionally biased region" description="Acidic residues" evidence="7">
    <location>
        <begin position="1673"/>
        <end position="1683"/>
    </location>
</feature>
<evidence type="ECO:0000259" key="11">
    <source>
        <dbReference type="Pfam" id="PF24601"/>
    </source>
</evidence>
<dbReference type="Pfam" id="PF04118">
    <property type="entry name" value="Dopey_N"/>
    <property type="match status" value="1"/>
</dbReference>
<dbReference type="Pfam" id="PF24597">
    <property type="entry name" value="TPR_DOP1_M"/>
    <property type="match status" value="1"/>
</dbReference>
<dbReference type="SUPFAM" id="SSF48371">
    <property type="entry name" value="ARM repeat"/>
    <property type="match status" value="1"/>
</dbReference>
<proteinExistence type="inferred from homology"/>
<evidence type="ECO:0000256" key="2">
    <source>
        <dbReference type="ARBA" id="ARBA00022448"/>
    </source>
</evidence>
<keyword evidence="5" id="KW-0472">Membrane</keyword>
<feature type="region of interest" description="Disordered" evidence="7">
    <location>
        <begin position="1670"/>
        <end position="1700"/>
    </location>
</feature>
<comment type="similarity">
    <text evidence="6">Belongs to the DOP1 family.</text>
</comment>
<dbReference type="InterPro" id="IPR056459">
    <property type="entry name" value="TPR_DOP1"/>
</dbReference>
<dbReference type="GO" id="GO:0005829">
    <property type="term" value="C:cytosol"/>
    <property type="evidence" value="ECO:0007669"/>
    <property type="project" value="GOC"/>
</dbReference>
<dbReference type="Pfam" id="PF24598">
    <property type="entry name" value="DOP1_C"/>
    <property type="match status" value="1"/>
</dbReference>
<dbReference type="PANTHER" id="PTHR14042:SF24">
    <property type="entry name" value="PROTEIN DOPEY-1 HOMOLOG"/>
    <property type="match status" value="1"/>
</dbReference>
<evidence type="ECO:0000256" key="3">
    <source>
        <dbReference type="ARBA" id="ARBA00022927"/>
    </source>
</evidence>
<reference evidence="12" key="1">
    <citation type="submission" date="2023-07" db="EMBL/GenBank/DDBJ databases">
        <title>Chromosome-level genome assembly of Artemia franciscana.</title>
        <authorList>
            <person name="Jo E."/>
        </authorList>
    </citation>
    <scope>NUCLEOTIDE SEQUENCE</scope>
    <source>
        <tissue evidence="12">Whole body</tissue>
    </source>
</reference>
<feature type="domain" description="DOP1-like TPR" evidence="11">
    <location>
        <begin position="1280"/>
        <end position="1378"/>
    </location>
</feature>
<sequence length="2113" mass="237750">MSKIFEDLEAPIDPGYRNFVAAVDKILKQFESTSEWQDLIASLGKLNKVLSTHGAKYHVIPRRVLVGKRLAQCMHPNLPSGVHLKAIETYDTIFKMIGSARLAQQLFIYSSGIFPLLPLAATSVRPSLLHLYEVHFVPLGHALKPGLPGLLAGTLPALEENSEHFDRIESFLEKAAEATGEFHFYSKVWEAISANPSVRRPALDFILSHFDKQKSLKEQSDLVGNNWEAMVHSLRSCLEDSSVLVQRAALEFMVVALPLAQCPIDPESTTLITASAVWAFLKRDMSLNRRLYAWLLGQDPNQMMTVDGKEQIEFFEQHSKSVLVRAIKMNIKQAPVDVKQYRILLSLLEKPEIGPEIIDLILVDILRSIHYATALSDETEEKIQEFLRTVSLLFHFLEPHYVWSFIADKFKEICEEKGSHSDSTVEKVKYTGEDKVSIQEMCILTEALLYSVELEKETLNSHLPRCCAEILRSITDYNSVITFQEIDSSVKLCFKIFEKMERSSGKLVTVADGEEELVQSSNDGKIPKLSEFRKIAAKLYSAFIDARMINERQSLDALEKTDGPDETDILLASVVTRPLCDSKSSRTKDCNVKNLEGKKLLNAKKESVLTKDLELSSHALAFNSFGSEECEACVSSYKTICELLLKLANYQLFPVTAEGERSWKSAKSNVLNISELPLWLQDLLRLSVSSNPVQICSIDLLLKFLRLTRTCQELSLHHDYSTELPMISIKEYLFLSTKTWIYKVLAKILWANIKTSSDKKLVSEAAYKLHGLIPIGSFQYMENEILTDFEDCSNSGHTDVLIHFGELWRHGQADEVSKPHRSFEKCLFRVFDFLSHPSCSVRQTTKSWLLDKIYKGDIARIFNPLLECLVGPSVVRRDPRATHIPQIRKITSNDQAIESKIRAIGSVNGDVTFYVSPHDKENSSLSRNSAEDAKFPDSKGVTFPWIHNKIVNEKLLRPVSMLVNPIESIEGVEVGQEAHLRSASVPRLNEEIYKRNKRRHSVGDASGFNKKIAPFPIEKKPHCFIEEVLNEVIESALTKVSMKPFYKPKDSVMNKDLTSASSEEKQINKFQDIRKSFGFVYTVMPDFQNISYALEVLCQVISLEPKIVLWSLTASAINKEQSKKLLSQLANYRINLIGRTSDERSIIESLSLFRSFMHLDAVLYSVLGAARTFVEEEESEEALQSNTNIQLKSFRALSLITRNLIDLIMNSNTGFVAYINDLYKRCKVHKIMLNTLFYQYQSDTMNCRSIISSGLEVLLQLVILDSTLEGIIPRKFEVPALKNNQYQPELPIYLQPVFITLFEQAFADPSFKLNYNDFVSFFIKCLPYLGSGLPPVTVFLFRELTEFLDEIMEFEHVNSDFEVKLLEALTIVTHYSLIGGSSSIPAAYGGAGSYRKRSESTEVSNSQILSNLLHAFSPGFKDDSVEASDPVLVSKKLLLANLSRLIQCALIIWQTAKKRPPGDCTVLRTKILELLGPISCNCLFSFLSAVALVWHDQKTKITTRKVTSIEVSSGQEDLVNMISSMKVLPPDTLISNVRNVFKNPPHVTGISPKFSLEVSLLQFLMAYLPKLSLVQLMEVQGSLFTLLNDAILFSPNAMILGLALLELIVTKVTVIIKTNQKDIQEAFSKLVEACLNVAGLCLEQTTWLRRNLAVKRNVQLPSRVAGNVLTSSLDEDEDKDESTDSAGSNPPSRSASSSALSSSVGQSAVTIPSGSDAGASALLALQALAEVFPSLLDMLYSGEERDKSTNILNSVMTVVVPYLRGHSFSTMGGHRCASQLLAGISNYQFTRRVWRKEVFDLLFEPNFFQMDNEAVSAWMKIIENLLVYEKSAFKELIARIPVGQAGLFTSKEADAENRAMLLKRLSFSIFCGNKDEFQHHMPEIQERLIDCLKLGQVLPSVQAIVFLCIRVLMVRMSDDCLISLWPTIITELVQSLSLMELELNRDTPEFRDGESAYLSRLAALESTWIVGNTNLQMRNHPGWLQVYLQATKLLDLALCLPSEQLPQFQLYRWAFVGTGDCIPQNGPIDSEYVPHARRIAKSMRSKVKEDVTISAEPGSPILHSHSIKTLLDLYPFYKLVSQPEFLKLNLMHSTGDNASISKSLLIDFIEYIE</sequence>
<evidence type="ECO:0000256" key="7">
    <source>
        <dbReference type="SAM" id="MobiDB-lite"/>
    </source>
</evidence>
<evidence type="ECO:0000259" key="10">
    <source>
        <dbReference type="Pfam" id="PF24598"/>
    </source>
</evidence>
<evidence type="ECO:0000256" key="5">
    <source>
        <dbReference type="ARBA" id="ARBA00023136"/>
    </source>
</evidence>
<dbReference type="GO" id="GO:0005802">
    <property type="term" value="C:trans-Golgi network"/>
    <property type="evidence" value="ECO:0007669"/>
    <property type="project" value="TreeGrafter"/>
</dbReference>
<evidence type="ECO:0008006" key="14">
    <source>
        <dbReference type="Google" id="ProtNLM"/>
    </source>
</evidence>
<evidence type="ECO:0000256" key="1">
    <source>
        <dbReference type="ARBA" id="ARBA00004395"/>
    </source>
</evidence>
<evidence type="ECO:0000313" key="12">
    <source>
        <dbReference type="EMBL" id="KAK2715898.1"/>
    </source>
</evidence>
<dbReference type="InterPro" id="IPR016024">
    <property type="entry name" value="ARM-type_fold"/>
</dbReference>
<dbReference type="InterPro" id="IPR056458">
    <property type="entry name" value="TPR_DOP1_M"/>
</dbReference>
<feature type="domain" description="DOP1-like TPR" evidence="11">
    <location>
        <begin position="1079"/>
        <end position="1238"/>
    </location>
</feature>
<name>A0AA88HRS0_ARTSF</name>
<dbReference type="InterPro" id="IPR007249">
    <property type="entry name" value="DOP1_N"/>
</dbReference>
<feature type="domain" description="DOP1 N-terminal" evidence="8">
    <location>
        <begin position="15"/>
        <end position="299"/>
    </location>
</feature>
<dbReference type="GO" id="GO:0006895">
    <property type="term" value="P:Golgi to endosome transport"/>
    <property type="evidence" value="ECO:0007669"/>
    <property type="project" value="InterPro"/>
</dbReference>
<organism evidence="12 13">
    <name type="scientific">Artemia franciscana</name>
    <name type="common">Brine shrimp</name>
    <name type="synonym">Artemia sanfranciscana</name>
    <dbReference type="NCBI Taxonomy" id="6661"/>
    <lineage>
        <taxon>Eukaryota</taxon>
        <taxon>Metazoa</taxon>
        <taxon>Ecdysozoa</taxon>
        <taxon>Arthropoda</taxon>
        <taxon>Crustacea</taxon>
        <taxon>Branchiopoda</taxon>
        <taxon>Anostraca</taxon>
        <taxon>Artemiidae</taxon>
        <taxon>Artemia</taxon>
    </lineage>
</organism>
<evidence type="ECO:0000313" key="13">
    <source>
        <dbReference type="Proteomes" id="UP001187531"/>
    </source>
</evidence>
<comment type="subcellular location">
    <subcellularLocation>
        <location evidence="1">Golgi apparatus membrane</location>
        <topology evidence="1">Peripheral membrane protein</topology>
    </subcellularLocation>
</comment>
<protein>
    <recommendedName>
        <fullName evidence="14">Dopey N-terminal domain-containing protein</fullName>
    </recommendedName>
</protein>
<dbReference type="GO" id="GO:0015031">
    <property type="term" value="P:protein transport"/>
    <property type="evidence" value="ECO:0007669"/>
    <property type="project" value="UniProtKB-KW"/>
</dbReference>
<dbReference type="InterPro" id="IPR040314">
    <property type="entry name" value="DOP1"/>
</dbReference>
<gene>
    <name evidence="12" type="ORF">QYM36_010462</name>
</gene>
<dbReference type="Pfam" id="PF24601">
    <property type="entry name" value="TPR_DOP1"/>
    <property type="match status" value="2"/>
</dbReference>
<accession>A0AA88HRS0</accession>
<keyword evidence="4" id="KW-0333">Golgi apparatus</keyword>
<keyword evidence="13" id="KW-1185">Reference proteome</keyword>
<keyword evidence="2" id="KW-0813">Transport</keyword>
<feature type="domain" description="DOP1-like C-terminal" evidence="10">
    <location>
        <begin position="1724"/>
        <end position="1940"/>
    </location>
</feature>
<feature type="compositionally biased region" description="Low complexity" evidence="7">
    <location>
        <begin position="1684"/>
        <end position="1700"/>
    </location>
</feature>
<comment type="caution">
    <text evidence="12">The sequence shown here is derived from an EMBL/GenBank/DDBJ whole genome shotgun (WGS) entry which is preliminary data.</text>
</comment>